<dbReference type="EMBL" id="LT906441">
    <property type="protein sequence ID" value="SNV40134.1"/>
    <property type="molecule type" value="Genomic_DNA"/>
</dbReference>
<evidence type="ECO:0000313" key="1">
    <source>
        <dbReference type="EMBL" id="SNV40134.1"/>
    </source>
</evidence>
<organism evidence="1 2">
    <name type="scientific">Cutibacterium granulosum</name>
    <dbReference type="NCBI Taxonomy" id="33011"/>
    <lineage>
        <taxon>Bacteria</taxon>
        <taxon>Bacillati</taxon>
        <taxon>Actinomycetota</taxon>
        <taxon>Actinomycetes</taxon>
        <taxon>Propionibacteriales</taxon>
        <taxon>Propionibacteriaceae</taxon>
        <taxon>Cutibacterium</taxon>
    </lineage>
</organism>
<gene>
    <name evidence="1" type="ORF">SAMEA4412665_01874</name>
</gene>
<dbReference type="KEGG" id="cgrn:4412665_01874"/>
<evidence type="ECO:0000313" key="2">
    <source>
        <dbReference type="Proteomes" id="UP000215332"/>
    </source>
</evidence>
<name>A0A239X2E0_9ACTN</name>
<accession>A0A239X2E0</accession>
<reference evidence="1 2" key="1">
    <citation type="submission" date="2017-06" db="EMBL/GenBank/DDBJ databases">
        <authorList>
            <consortium name="Pathogen Informatics"/>
        </authorList>
    </citation>
    <scope>NUCLEOTIDE SEQUENCE [LARGE SCALE GENOMIC DNA]</scope>
    <source>
        <strain evidence="1 2">NCTC11865</strain>
    </source>
</reference>
<sequence>MRLAPKKMMKTIRMTMMIPASLRYVPADRAHGSSVRRLATTRMTAPAISAMSSGLFVRLTAAAAPMAHAHQAHGWVVRVSWLTVTPEFLVRLTGCSGMTVRAGRVMRRDTVQRRPLRTDHLP</sequence>
<protein>
    <submittedName>
        <fullName evidence="1">Uncharacterized protein</fullName>
    </submittedName>
</protein>
<proteinExistence type="predicted"/>
<dbReference type="Proteomes" id="UP000215332">
    <property type="component" value="Chromosome 1"/>
</dbReference>
<dbReference type="AlphaFoldDB" id="A0A239X2E0"/>